<dbReference type="FunCoup" id="A0A668A319">
    <property type="interactions" value="1026"/>
</dbReference>
<dbReference type="AlphaFoldDB" id="A0A668A319"/>
<dbReference type="PANTHER" id="PTHR15360:SF1">
    <property type="entry name" value="PLATELET-DERIVED GROWTH FACTOR RECEPTOR-LIKE PROTEIN"/>
    <property type="match status" value="1"/>
</dbReference>
<keyword evidence="9" id="KW-0393">Immunoglobulin domain</keyword>
<dbReference type="Pfam" id="PF13927">
    <property type="entry name" value="Ig_3"/>
    <property type="match status" value="1"/>
</dbReference>
<evidence type="ECO:0000256" key="3">
    <source>
        <dbReference type="ARBA" id="ARBA00019671"/>
    </source>
</evidence>
<evidence type="ECO:0000256" key="10">
    <source>
        <dbReference type="SAM" id="SignalP"/>
    </source>
</evidence>
<evidence type="ECO:0000256" key="4">
    <source>
        <dbReference type="ARBA" id="ARBA00022525"/>
    </source>
</evidence>
<dbReference type="GeneID" id="115366583"/>
<dbReference type="Pfam" id="PF21339">
    <property type="entry name" value="VEGFR-1-like_Ig-like"/>
    <property type="match status" value="1"/>
</dbReference>
<dbReference type="InterPro" id="IPR013783">
    <property type="entry name" value="Ig-like_fold"/>
</dbReference>
<keyword evidence="8" id="KW-0325">Glycoprotein</keyword>
<feature type="chain" id="PRO_5025692899" description="Platelet-derived growth factor receptor-like protein" evidence="10">
    <location>
        <begin position="20"/>
        <end position="368"/>
    </location>
</feature>
<organism evidence="12 13">
    <name type="scientific">Myripristis murdjan</name>
    <name type="common">pinecone soldierfish</name>
    <dbReference type="NCBI Taxonomy" id="586833"/>
    <lineage>
        <taxon>Eukaryota</taxon>
        <taxon>Metazoa</taxon>
        <taxon>Chordata</taxon>
        <taxon>Craniata</taxon>
        <taxon>Vertebrata</taxon>
        <taxon>Euteleostomi</taxon>
        <taxon>Actinopterygii</taxon>
        <taxon>Neopterygii</taxon>
        <taxon>Teleostei</taxon>
        <taxon>Neoteleostei</taxon>
        <taxon>Acanthomorphata</taxon>
        <taxon>Holocentriformes</taxon>
        <taxon>Holocentridae</taxon>
        <taxon>Myripristis</taxon>
    </lineage>
</organism>
<reference evidence="12" key="3">
    <citation type="submission" date="2025-09" db="UniProtKB">
        <authorList>
            <consortium name="Ensembl"/>
        </authorList>
    </citation>
    <scope>IDENTIFICATION</scope>
</reference>
<evidence type="ECO:0000256" key="5">
    <source>
        <dbReference type="ARBA" id="ARBA00022729"/>
    </source>
</evidence>
<dbReference type="CTD" id="5157"/>
<comment type="subunit">
    <text evidence="2">Forms a complex composed of PDGFRL, TNK2 and GRB2.</text>
</comment>
<dbReference type="InterPro" id="IPR042495">
    <property type="entry name" value="PDGFRL"/>
</dbReference>
<keyword evidence="13" id="KW-1185">Reference proteome</keyword>
<evidence type="ECO:0000256" key="6">
    <source>
        <dbReference type="ARBA" id="ARBA00022737"/>
    </source>
</evidence>
<dbReference type="RefSeq" id="XP_029917962.1">
    <property type="nucleotide sequence ID" value="XM_030062102.1"/>
</dbReference>
<gene>
    <name evidence="12" type="primary">PDGFRL</name>
    <name evidence="12" type="synonym">pdgfrl</name>
</gene>
<evidence type="ECO:0000259" key="11">
    <source>
        <dbReference type="PROSITE" id="PS50835"/>
    </source>
</evidence>
<dbReference type="FunFam" id="2.60.40.10:FF:000223">
    <property type="entry name" value="Platelet-derived growth factor receptor beta"/>
    <property type="match status" value="1"/>
</dbReference>
<keyword evidence="4" id="KW-0964">Secreted</keyword>
<dbReference type="Ensembl" id="ENSMMDT00005040299.1">
    <property type="protein sequence ID" value="ENSMMDP00005039486.1"/>
    <property type="gene ID" value="ENSMMDG00005018273.1"/>
</dbReference>
<keyword evidence="5 10" id="KW-0732">Signal</keyword>
<dbReference type="Gene3D" id="2.60.40.10">
    <property type="entry name" value="Immunoglobulins"/>
    <property type="match status" value="3"/>
</dbReference>
<protein>
    <recommendedName>
        <fullName evidence="3">Platelet-derived growth factor receptor-like protein</fullName>
    </recommendedName>
</protein>
<reference evidence="12" key="1">
    <citation type="submission" date="2019-06" db="EMBL/GenBank/DDBJ databases">
        <authorList>
            <consortium name="Wellcome Sanger Institute Data Sharing"/>
        </authorList>
    </citation>
    <scope>NUCLEOTIDE SEQUENCE [LARGE SCALE GENOMIC DNA]</scope>
</reference>
<dbReference type="GO" id="GO:0005576">
    <property type="term" value="C:extracellular region"/>
    <property type="evidence" value="ECO:0007669"/>
    <property type="project" value="UniProtKB-SubCell"/>
</dbReference>
<dbReference type="PROSITE" id="PS50835">
    <property type="entry name" value="IG_LIKE"/>
    <property type="match status" value="2"/>
</dbReference>
<proteinExistence type="predicted"/>
<evidence type="ECO:0000313" key="13">
    <source>
        <dbReference type="Proteomes" id="UP000472263"/>
    </source>
</evidence>
<accession>A0A668A319</accession>
<evidence type="ECO:0000256" key="2">
    <source>
        <dbReference type="ARBA" id="ARBA00011360"/>
    </source>
</evidence>
<dbReference type="SMART" id="SM00409">
    <property type="entry name" value="IG"/>
    <property type="match status" value="3"/>
</dbReference>
<dbReference type="GO" id="GO:0042802">
    <property type="term" value="F:identical protein binding"/>
    <property type="evidence" value="ECO:0007669"/>
    <property type="project" value="Ensembl"/>
</dbReference>
<dbReference type="InParanoid" id="A0A668A319"/>
<feature type="domain" description="Ig-like" evidence="11">
    <location>
        <begin position="265"/>
        <end position="367"/>
    </location>
</feature>
<keyword evidence="6" id="KW-0677">Repeat</keyword>
<dbReference type="InterPro" id="IPR007110">
    <property type="entry name" value="Ig-like_dom"/>
</dbReference>
<dbReference type="PANTHER" id="PTHR15360">
    <property type="entry name" value="PLATELET-DERIVED GROWTH FACTOR RECEPTOR LIKE"/>
    <property type="match status" value="1"/>
</dbReference>
<feature type="signal peptide" evidence="10">
    <location>
        <begin position="1"/>
        <end position="19"/>
    </location>
</feature>
<keyword evidence="7" id="KW-1015">Disulfide bond</keyword>
<evidence type="ECO:0000256" key="7">
    <source>
        <dbReference type="ARBA" id="ARBA00023157"/>
    </source>
</evidence>
<sequence>MKLWVVFCLALLWVELQNGACQQVKRRKDVGENRIRPGGKRVKVRFPKLKEKDGGGRGQSLLTQVLDKGRFLRLGDSTTLTPGKTVELRCKGSNIGWSYPAYLDAFNDSRLSIKQSDKYSQLILTSPSAADTGMYSCWVIICDGIECTKDPDRVSTSYIYFTDKDNLFVPSAIHFEIVYLRPDRPAVVPCRVTSPQAKVSLHKEVPPEEIPADGTLVTYDPTKGFVMQNPSPEHQGVFYCKAVTKGTPQVSTKYQLLYVEVPSGPPFVSLEASPESVRGGDTINITCTVLGEPDMSVNFTWSYPGQDRRPVDIHGSWRLVNRGMGHTTRVSQSVITIEDLETIDFGRYICKAKNLHGETTVATNIISK</sequence>
<evidence type="ECO:0000256" key="9">
    <source>
        <dbReference type="ARBA" id="ARBA00023319"/>
    </source>
</evidence>
<name>A0A668A319_9TELE</name>
<dbReference type="SUPFAM" id="SSF48726">
    <property type="entry name" value="Immunoglobulin"/>
    <property type="match status" value="3"/>
</dbReference>
<dbReference type="InterPro" id="IPR003599">
    <property type="entry name" value="Ig_sub"/>
</dbReference>
<evidence type="ECO:0000313" key="12">
    <source>
        <dbReference type="Ensembl" id="ENSMMDP00005039486.1"/>
    </source>
</evidence>
<evidence type="ECO:0000256" key="8">
    <source>
        <dbReference type="ARBA" id="ARBA00023180"/>
    </source>
</evidence>
<dbReference type="OrthoDB" id="9864753at2759"/>
<dbReference type="GeneTree" id="ENSGT00390000017153"/>
<feature type="domain" description="Ig-like" evidence="11">
    <location>
        <begin position="47"/>
        <end position="155"/>
    </location>
</feature>
<dbReference type="Proteomes" id="UP000472263">
    <property type="component" value="Chromosome 10"/>
</dbReference>
<reference evidence="12" key="2">
    <citation type="submission" date="2025-08" db="UniProtKB">
        <authorList>
            <consortium name="Ensembl"/>
        </authorList>
    </citation>
    <scope>IDENTIFICATION</scope>
</reference>
<comment type="subcellular location">
    <subcellularLocation>
        <location evidence="1">Secreted</location>
    </subcellularLocation>
</comment>
<dbReference type="InterPro" id="IPR036179">
    <property type="entry name" value="Ig-like_dom_sf"/>
</dbReference>
<evidence type="ECO:0000256" key="1">
    <source>
        <dbReference type="ARBA" id="ARBA00004613"/>
    </source>
</evidence>